<keyword evidence="7" id="KW-1185">Reference proteome</keyword>
<keyword evidence="6" id="KW-0067">ATP-binding</keyword>
<dbReference type="PROSITE" id="PS51194">
    <property type="entry name" value="HELICASE_CTER"/>
    <property type="match status" value="1"/>
</dbReference>
<evidence type="ECO:0000256" key="2">
    <source>
        <dbReference type="PROSITE-ProRule" id="PRU00325"/>
    </source>
</evidence>
<dbReference type="eggNOG" id="COG0553">
    <property type="taxonomic scope" value="Bacteria"/>
</dbReference>
<dbReference type="CDD" id="cd18012">
    <property type="entry name" value="DEXQc_arch_SWI2_SNF2"/>
    <property type="match status" value="1"/>
</dbReference>
<dbReference type="SMART" id="SM00487">
    <property type="entry name" value="DEXDc"/>
    <property type="match status" value="1"/>
</dbReference>
<dbReference type="PROSITE" id="PS51192">
    <property type="entry name" value="HELICASE_ATP_BIND_1"/>
    <property type="match status" value="1"/>
</dbReference>
<dbReference type="InterPro" id="IPR038718">
    <property type="entry name" value="SNF2-like_sf"/>
</dbReference>
<reference evidence="6 7" key="1">
    <citation type="submission" date="2013-02" db="EMBL/GenBank/DDBJ databases">
        <title>Whole genome shotgun sequence of Gordonia malaquae NBRC 108250.</title>
        <authorList>
            <person name="Yoshida I."/>
            <person name="Hosoyama A."/>
            <person name="Tsuchikane K."/>
            <person name="Ando Y."/>
            <person name="Baba S."/>
            <person name="Ohji S."/>
            <person name="Hamada M."/>
            <person name="Tamura T."/>
            <person name="Yamazoe A."/>
            <person name="Yamazaki S."/>
            <person name="Fujita N."/>
        </authorList>
    </citation>
    <scope>NUCLEOTIDE SEQUENCE [LARGE SCALE GENOMIC DNA]</scope>
    <source>
        <strain evidence="6 7">NBRC 108250</strain>
    </source>
</reference>
<evidence type="ECO:0000313" key="7">
    <source>
        <dbReference type="Proteomes" id="UP000035009"/>
    </source>
</evidence>
<dbReference type="InterPro" id="IPR000330">
    <property type="entry name" value="SNF2_N"/>
</dbReference>
<feature type="domain" description="Helicase C-terminal" evidence="5">
    <location>
        <begin position="954"/>
        <end position="1110"/>
    </location>
</feature>
<keyword evidence="6" id="KW-0347">Helicase</keyword>
<organism evidence="6 7">
    <name type="scientific">Gordonia malaquae NBRC 108250</name>
    <dbReference type="NCBI Taxonomy" id="1223542"/>
    <lineage>
        <taxon>Bacteria</taxon>
        <taxon>Bacillati</taxon>
        <taxon>Actinomycetota</taxon>
        <taxon>Actinomycetes</taxon>
        <taxon>Mycobacteriales</taxon>
        <taxon>Gordoniaceae</taxon>
        <taxon>Gordonia</taxon>
    </lineage>
</organism>
<feature type="domain" description="SWIM-type" evidence="3">
    <location>
        <begin position="62"/>
        <end position="95"/>
    </location>
</feature>
<dbReference type="SUPFAM" id="SSF52540">
    <property type="entry name" value="P-loop containing nucleoside triphosphate hydrolases"/>
    <property type="match status" value="2"/>
</dbReference>
<proteinExistence type="predicted"/>
<dbReference type="GO" id="GO:0005524">
    <property type="term" value="F:ATP binding"/>
    <property type="evidence" value="ECO:0007669"/>
    <property type="project" value="InterPro"/>
</dbReference>
<keyword evidence="1" id="KW-0378">Hydrolase</keyword>
<dbReference type="GO" id="GO:0016787">
    <property type="term" value="F:hydrolase activity"/>
    <property type="evidence" value="ECO:0007669"/>
    <property type="project" value="UniProtKB-KW"/>
</dbReference>
<evidence type="ECO:0000259" key="5">
    <source>
        <dbReference type="PROSITE" id="PS51194"/>
    </source>
</evidence>
<dbReference type="Pfam" id="PF00176">
    <property type="entry name" value="SNF2-rel_dom"/>
    <property type="match status" value="1"/>
</dbReference>
<dbReference type="STRING" id="410332.SAMN04488550_2999"/>
<dbReference type="EMBL" id="BAOP01000024">
    <property type="protein sequence ID" value="GAC80905.1"/>
    <property type="molecule type" value="Genomic_DNA"/>
</dbReference>
<dbReference type="GO" id="GO:0008270">
    <property type="term" value="F:zinc ion binding"/>
    <property type="evidence" value="ECO:0007669"/>
    <property type="project" value="UniProtKB-KW"/>
</dbReference>
<evidence type="ECO:0000259" key="3">
    <source>
        <dbReference type="PROSITE" id="PS50966"/>
    </source>
</evidence>
<gene>
    <name evidence="6" type="ORF">GM1_024_00240</name>
</gene>
<dbReference type="CDD" id="cd18793">
    <property type="entry name" value="SF2_C_SNF"/>
    <property type="match status" value="1"/>
</dbReference>
<dbReference type="InterPro" id="IPR049730">
    <property type="entry name" value="SNF2/RAD54-like_C"/>
</dbReference>
<protein>
    <submittedName>
        <fullName evidence="6">Putative helicase</fullName>
    </submittedName>
</protein>
<dbReference type="GO" id="GO:0004386">
    <property type="term" value="F:helicase activity"/>
    <property type="evidence" value="ECO:0007669"/>
    <property type="project" value="UniProtKB-KW"/>
</dbReference>
<dbReference type="PROSITE" id="PS50966">
    <property type="entry name" value="ZF_SWIM"/>
    <property type="match status" value="1"/>
</dbReference>
<dbReference type="Proteomes" id="UP000035009">
    <property type="component" value="Unassembled WGS sequence"/>
</dbReference>
<dbReference type="InterPro" id="IPR027417">
    <property type="entry name" value="P-loop_NTPase"/>
</dbReference>
<dbReference type="Gene3D" id="3.40.50.10810">
    <property type="entry name" value="Tandem AAA-ATPase domain"/>
    <property type="match status" value="1"/>
</dbReference>
<comment type="caution">
    <text evidence="6">The sequence shown here is derived from an EMBL/GenBank/DDBJ whole genome shotgun (WGS) entry which is preliminary data.</text>
</comment>
<dbReference type="OrthoDB" id="9760715at2"/>
<evidence type="ECO:0000259" key="4">
    <source>
        <dbReference type="PROSITE" id="PS51192"/>
    </source>
</evidence>
<keyword evidence="2" id="KW-0862">Zinc</keyword>
<dbReference type="InterPro" id="IPR014001">
    <property type="entry name" value="Helicase_ATP-bd"/>
</dbReference>
<dbReference type="Gene3D" id="3.40.50.300">
    <property type="entry name" value="P-loop containing nucleotide triphosphate hydrolases"/>
    <property type="match status" value="1"/>
</dbReference>
<keyword evidence="2" id="KW-0479">Metal-binding</keyword>
<keyword evidence="2" id="KW-0863">Zinc-finger</keyword>
<accession>M3UM64</accession>
<evidence type="ECO:0000256" key="1">
    <source>
        <dbReference type="ARBA" id="ARBA00022801"/>
    </source>
</evidence>
<keyword evidence="6" id="KW-0547">Nucleotide-binding</keyword>
<dbReference type="InterPro" id="IPR007527">
    <property type="entry name" value="Znf_SWIM"/>
</dbReference>
<evidence type="ECO:0000313" key="6">
    <source>
        <dbReference type="EMBL" id="GAC80905.1"/>
    </source>
</evidence>
<dbReference type="Pfam" id="PF00271">
    <property type="entry name" value="Helicase_C"/>
    <property type="match status" value="1"/>
</dbReference>
<dbReference type="RefSeq" id="WP_008380250.1">
    <property type="nucleotide sequence ID" value="NZ_BAOP01000024.1"/>
</dbReference>
<name>M3UM64_GORML</name>
<sequence length="1116" mass="122554">MTYPAEWTDDRIDAILTMFDNPTLARGRDYAFKGMIDDITWVGNTVSGYSEGSGRKRYRCRVAVTFGPRARAVASCTCPVSQNCKHCAALIIAATSDAIPATFEADDASTLTLSRWRTLVAEITADTARVQTPPLPVRLVFAEEYTSTASSVKVRPTVLSSTGRWVSTRVTWKKLVNGVQVDPVVGLEPLTRLAVLLSTARGNGPSDESMSLMHAPSIVWSILRDAVDAGVELRYTHTHGRELHVDLDAPITTALHVEPSGSGVAVGLQVLIDGRPVSTTEGHRRLIGRPRVHGVAAVLDGIAHLGRLPDLTPTESMLLISDESLRVAESEIGEFRDALASVAPERVIDVAPDAFPATAVTGPFPVLHIGTRAMTTADWLIGYEVDGDIVEYPLDGSVSGRYRTPSDEAAMWDQYRSQLEAVARTGHGWVAAAAQRLQAELPRWRGDFKKYNHLYAVLRQLQGGCTVDAAFTSAPAHLRTSTSRFTEIEAAVLWTEVVPQITDGTDIRVVTDGPTPVFRRAEETPSLHFSGDATTDWFDLTITVDVDGHSVPLPEVIAALASGQTHMMVDHTTYFSLDVPELTTLRERLEEARDMGELEGDRASSQSLNASLWDELLELGVVDEQLASWRDRMSRLAQAEPPEQVAPPVGLRAQLRPYQQDGLDWLSFLWENGLGGVLADDMGLGKTVQTLALMQHAVDSDPTARFLVVAPTSVISNWAAEVRRFVPDLDVMTVTATQKRSGSPLHDRVGNANVVVTSYALLRLDVDAFSAMSWDGAVFDEAQFLKNHNAKTHHAARRLDAPFKLAITGTPMENRVMELWSLVSVVAPGLYPSPLLFKDHFAGPIESGQAPEKLDLLRRRIRPIMLRRTKSQVLTDLPEKQEQVLHLELEPAHRKVYDTHLARHRQETLGLLDDFDGNRIQILRALTRLRQLSLHPGLVDDEHAAVKSAKIEYLAEQLPILIDEGHSALVFSSFTGFLALVAARLDKAGIAYSYIDGSTPVVKRADQIEQFTQGATQVFLISLKAGGFGLNLTAADYCFLADPWWNPAAEAQAVDRAHRIGQHRAVTVYRMASVDTIEDKVIELQNRKRELFNALIDDGEAFSGAITADDVRSLFS</sequence>
<dbReference type="InterPro" id="IPR001650">
    <property type="entry name" value="Helicase_C-like"/>
</dbReference>
<dbReference type="SMART" id="SM00490">
    <property type="entry name" value="HELICc"/>
    <property type="match status" value="1"/>
</dbReference>
<dbReference type="PANTHER" id="PTHR10799">
    <property type="entry name" value="SNF2/RAD54 HELICASE FAMILY"/>
    <property type="match status" value="1"/>
</dbReference>
<feature type="domain" description="Helicase ATP-binding" evidence="4">
    <location>
        <begin position="667"/>
        <end position="829"/>
    </location>
</feature>
<dbReference type="AlphaFoldDB" id="M3UM64"/>